<reference evidence="9" key="1">
    <citation type="submission" date="2011-04" db="EMBL/GenBank/DDBJ databases">
        <title>Evolution of plant cell wall degrading machinery underlies the functional diversity of forest fungi.</title>
        <authorList>
            <consortium name="US DOE Joint Genome Institute (JGI-PGF)"/>
            <person name="Eastwood D.C."/>
            <person name="Floudas D."/>
            <person name="Binder M."/>
            <person name="Majcherczyk A."/>
            <person name="Schneider P."/>
            <person name="Aerts A."/>
            <person name="Asiegbu F.O."/>
            <person name="Baker S.E."/>
            <person name="Barry K."/>
            <person name="Bendiksby M."/>
            <person name="Blumentritt M."/>
            <person name="Coutinho P.M."/>
            <person name="Cullen D."/>
            <person name="Cullen D."/>
            <person name="Gathman A."/>
            <person name="Goodell B."/>
            <person name="Henrissat B."/>
            <person name="Ihrmark K."/>
            <person name="Kauserud H."/>
            <person name="Kohler A."/>
            <person name="LaButti K."/>
            <person name="Lapidus A."/>
            <person name="Lavin J.L."/>
            <person name="Lee Y.-H."/>
            <person name="Lindquist E."/>
            <person name="Lilly W."/>
            <person name="Lucas S."/>
            <person name="Morin E."/>
            <person name="Murat C."/>
            <person name="Oguiza J.A."/>
            <person name="Park J."/>
            <person name="Pisabarro A.G."/>
            <person name="Riley R."/>
            <person name="Rosling A."/>
            <person name="Salamov A."/>
            <person name="Schmidt O."/>
            <person name="Schmutz J."/>
            <person name="Skrede I."/>
            <person name="Stenlid J."/>
            <person name="Wiebenga A."/>
            <person name="Xie X."/>
            <person name="Kues U."/>
            <person name="Hibbett D.S."/>
            <person name="Hoffmeister D."/>
            <person name="Hogberg N."/>
            <person name="Martin F."/>
            <person name="Grigoriev I.V."/>
            <person name="Watkinson S.C."/>
        </authorList>
    </citation>
    <scope>NUCLEOTIDE SEQUENCE</scope>
    <source>
        <strain evidence="9">S7.9</strain>
    </source>
</reference>
<organism>
    <name type="scientific">Serpula lacrymans var. lacrymans (strain S7.9)</name>
    <name type="common">Dry rot fungus</name>
    <dbReference type="NCBI Taxonomy" id="578457"/>
    <lineage>
        <taxon>Eukaryota</taxon>
        <taxon>Fungi</taxon>
        <taxon>Dikarya</taxon>
        <taxon>Basidiomycota</taxon>
        <taxon>Agaricomycotina</taxon>
        <taxon>Agaricomycetes</taxon>
        <taxon>Agaricomycetidae</taxon>
        <taxon>Boletales</taxon>
        <taxon>Coniophorineae</taxon>
        <taxon>Serpulaceae</taxon>
        <taxon>Serpula</taxon>
    </lineage>
</organism>
<dbReference type="SUPFAM" id="SSF48173">
    <property type="entry name" value="Cryptochrome/photolyase FAD-binding domain"/>
    <property type="match status" value="1"/>
</dbReference>
<evidence type="ECO:0000259" key="8">
    <source>
        <dbReference type="PROSITE" id="PS51645"/>
    </source>
</evidence>
<keyword evidence="4 6" id="KW-0274">FAD</keyword>
<dbReference type="Gene3D" id="3.40.50.620">
    <property type="entry name" value="HUPs"/>
    <property type="match status" value="1"/>
</dbReference>
<dbReference type="AlphaFoldDB" id="F8NM30"/>
<dbReference type="RefSeq" id="XP_007315909.1">
    <property type="nucleotide sequence ID" value="XM_007315847.1"/>
</dbReference>
<dbReference type="EMBL" id="GL945431">
    <property type="protein sequence ID" value="EGO27818.1"/>
    <property type="molecule type" value="Genomic_DNA"/>
</dbReference>
<feature type="site" description="Electron transfer via tryptophanyl radical" evidence="7">
    <location>
        <position position="424"/>
    </location>
</feature>
<dbReference type="GO" id="GO:0043153">
    <property type="term" value="P:entrainment of circadian clock by photoperiod"/>
    <property type="evidence" value="ECO:0007669"/>
    <property type="project" value="TreeGrafter"/>
</dbReference>
<dbReference type="InterPro" id="IPR014729">
    <property type="entry name" value="Rossmann-like_a/b/a_fold"/>
</dbReference>
<evidence type="ECO:0000256" key="1">
    <source>
        <dbReference type="ARBA" id="ARBA00001932"/>
    </source>
</evidence>
<dbReference type="Gene3D" id="1.10.579.10">
    <property type="entry name" value="DNA Cyclobutane Dipyrimidine Photolyase, subunit A, domain 3"/>
    <property type="match status" value="1"/>
</dbReference>
<dbReference type="PANTHER" id="PTHR11455:SF18">
    <property type="entry name" value="SI:CH1073-390K14.1"/>
    <property type="match status" value="1"/>
</dbReference>
<dbReference type="FunFam" id="1.10.579.10:FF:000003">
    <property type="entry name" value="Deoxyribodipyrimidine photo-lyase"/>
    <property type="match status" value="1"/>
</dbReference>
<dbReference type="GO" id="GO:0006950">
    <property type="term" value="P:response to stress"/>
    <property type="evidence" value="ECO:0007669"/>
    <property type="project" value="UniProtKB-ARBA"/>
</dbReference>
<dbReference type="InterPro" id="IPR005101">
    <property type="entry name" value="Cryptochr/Photolyase_FAD-bd"/>
</dbReference>
<feature type="binding site" evidence="6">
    <location>
        <begin position="348"/>
        <end position="352"/>
    </location>
    <ligand>
        <name>FAD</name>
        <dbReference type="ChEBI" id="CHEBI:57692"/>
    </ligand>
</feature>
<dbReference type="SUPFAM" id="SSF52425">
    <property type="entry name" value="Cryptochrome/photolyase, N-terminal domain"/>
    <property type="match status" value="1"/>
</dbReference>
<dbReference type="HOGENOM" id="CLU_010348_2_1_1"/>
<dbReference type="PANTHER" id="PTHR11455">
    <property type="entry name" value="CRYPTOCHROME"/>
    <property type="match status" value="1"/>
</dbReference>
<feature type="domain" description="Photolyase/cryptochrome alpha/beta" evidence="8">
    <location>
        <begin position="69"/>
        <end position="206"/>
    </location>
</feature>
<evidence type="ECO:0000256" key="5">
    <source>
        <dbReference type="ARBA" id="ARBA00022991"/>
    </source>
</evidence>
<dbReference type="InterPro" id="IPR018394">
    <property type="entry name" value="DNA_photolyase_1_CS_C"/>
</dbReference>
<evidence type="ECO:0000256" key="7">
    <source>
        <dbReference type="PIRSR" id="PIRSR602081-2"/>
    </source>
</evidence>
<dbReference type="GeneID" id="18809451"/>
<dbReference type="GO" id="GO:0003904">
    <property type="term" value="F:deoxyribodipyrimidine photo-lyase activity"/>
    <property type="evidence" value="ECO:0007669"/>
    <property type="project" value="TreeGrafter"/>
</dbReference>
<dbReference type="GO" id="GO:0005634">
    <property type="term" value="C:nucleus"/>
    <property type="evidence" value="ECO:0007669"/>
    <property type="project" value="TreeGrafter"/>
</dbReference>
<dbReference type="PROSITE" id="PS00394">
    <property type="entry name" value="DNA_PHOTOLYASES_1_1"/>
    <property type="match status" value="1"/>
</dbReference>
<evidence type="ECO:0000256" key="3">
    <source>
        <dbReference type="ARBA" id="ARBA00022630"/>
    </source>
</evidence>
<dbReference type="Proteomes" id="UP000008064">
    <property type="component" value="Unassembled WGS sequence"/>
</dbReference>
<comment type="cofactor">
    <cofactor evidence="1">
        <name>(6R)-5,10-methylene-5,6,7,8-tetrahydrofolate</name>
        <dbReference type="ChEBI" id="CHEBI:15636"/>
    </cofactor>
</comment>
<dbReference type="GO" id="GO:0032922">
    <property type="term" value="P:circadian regulation of gene expression"/>
    <property type="evidence" value="ECO:0007669"/>
    <property type="project" value="TreeGrafter"/>
</dbReference>
<dbReference type="GO" id="GO:0003677">
    <property type="term" value="F:DNA binding"/>
    <property type="evidence" value="ECO:0007669"/>
    <property type="project" value="TreeGrafter"/>
</dbReference>
<dbReference type="GO" id="GO:0006139">
    <property type="term" value="P:nucleobase-containing compound metabolic process"/>
    <property type="evidence" value="ECO:0007669"/>
    <property type="project" value="UniProtKB-ARBA"/>
</dbReference>
<feature type="binding site" evidence="6">
    <location>
        <begin position="490"/>
        <end position="492"/>
    </location>
    <ligand>
        <name>FAD</name>
        <dbReference type="ChEBI" id="CHEBI:57692"/>
    </ligand>
</feature>
<name>F8NM30_SERL9</name>
<dbReference type="GO" id="GO:0005737">
    <property type="term" value="C:cytoplasm"/>
    <property type="evidence" value="ECO:0007669"/>
    <property type="project" value="TreeGrafter"/>
</dbReference>
<feature type="binding site" evidence="6">
    <location>
        <position position="336"/>
    </location>
    <ligand>
        <name>FAD</name>
        <dbReference type="ChEBI" id="CHEBI:57692"/>
    </ligand>
</feature>
<gene>
    <name evidence="9" type="ORF">SERLADRAFT_354967</name>
</gene>
<feature type="site" description="Electron transfer via tryptophanyl radical" evidence="7">
    <location>
        <position position="477"/>
    </location>
</feature>
<dbReference type="InterPro" id="IPR006050">
    <property type="entry name" value="DNA_photolyase_N"/>
</dbReference>
<dbReference type="Pfam" id="PF03441">
    <property type="entry name" value="FAD_binding_7"/>
    <property type="match status" value="1"/>
</dbReference>
<dbReference type="KEGG" id="sla:SERLADRAFT_354967"/>
<evidence type="ECO:0000256" key="6">
    <source>
        <dbReference type="PIRSR" id="PIRSR602081-1"/>
    </source>
</evidence>
<protein>
    <recommendedName>
        <fullName evidence="8">Photolyase/cryptochrome alpha/beta domain-containing protein</fullName>
    </recommendedName>
</protein>
<keyword evidence="3 6" id="KW-0285">Flavoprotein</keyword>
<feature type="binding site" evidence="6">
    <location>
        <begin position="392"/>
        <end position="399"/>
    </location>
    <ligand>
        <name>FAD</name>
        <dbReference type="ChEBI" id="CHEBI:57692"/>
    </ligand>
</feature>
<feature type="site" description="Electron transfer via tryptophanyl radical" evidence="7">
    <location>
        <position position="500"/>
    </location>
</feature>
<dbReference type="GO" id="GO:0071949">
    <property type="term" value="F:FAD binding"/>
    <property type="evidence" value="ECO:0007669"/>
    <property type="project" value="TreeGrafter"/>
</dbReference>
<accession>F8NM30</accession>
<evidence type="ECO:0000256" key="4">
    <source>
        <dbReference type="ARBA" id="ARBA00022827"/>
    </source>
</evidence>
<feature type="binding site" evidence="6">
    <location>
        <position position="389"/>
    </location>
    <ligand>
        <name>FAD</name>
        <dbReference type="ChEBI" id="CHEBI:57692"/>
    </ligand>
</feature>
<dbReference type="PROSITE" id="PS51645">
    <property type="entry name" value="PHR_CRY_ALPHA_BETA"/>
    <property type="match status" value="1"/>
</dbReference>
<dbReference type="InterPro" id="IPR002081">
    <property type="entry name" value="Cryptochrome/DNA_photolyase_1"/>
</dbReference>
<comment type="cofactor">
    <cofactor evidence="6">
        <name>FAD</name>
        <dbReference type="ChEBI" id="CHEBI:57692"/>
    </cofactor>
    <text evidence="6">Binds 1 FAD per subunit.</text>
</comment>
<dbReference type="OrthoDB" id="435881at2759"/>
<dbReference type="Pfam" id="PF00875">
    <property type="entry name" value="DNA_photolyase"/>
    <property type="match status" value="1"/>
</dbReference>
<keyword evidence="5" id="KW-0157">Chromophore</keyword>
<dbReference type="Gene3D" id="1.25.40.80">
    <property type="match status" value="1"/>
</dbReference>
<evidence type="ECO:0000313" key="9">
    <source>
        <dbReference type="EMBL" id="EGO27818.1"/>
    </source>
</evidence>
<comment type="similarity">
    <text evidence="2">Belongs to the DNA photolyase class-1 family.</text>
</comment>
<proteinExistence type="inferred from homology"/>
<evidence type="ECO:0000256" key="2">
    <source>
        <dbReference type="ARBA" id="ARBA00005862"/>
    </source>
</evidence>
<dbReference type="InterPro" id="IPR036155">
    <property type="entry name" value="Crypto/Photolyase_N_sf"/>
</dbReference>
<dbReference type="InterPro" id="IPR036134">
    <property type="entry name" value="Crypto/Photolyase_FAD-like_sf"/>
</dbReference>
<sequence length="585" mass="66840">MFLSFTTMSKRARSSSPIVIAKKSRTNYAFIPKKVASIGDANAVQADPPLPRLLRANKDAIEDPPKGNCIVYWMRMNDLRIIDNRALAQASARAVSDSVPLIVLFVLSPQDYVAHDRSKRRIDFTLRNLRIIKSSLTLLDIPLYTIMHTTRRTLPERVLSILQSLQTTQLFANIEYELDELRRDIRICQLAKEYKIRPNFVHDKCIIEPGVLETKNGKAYTVYSPYQRNWIATLNSNISTYLDSSPIPQRNSIIVRQHPIFGPLFEIAVPDFVDGFKLEDIDKETMQKVWPAGADAAKEVLSRFLHTKSRVSQIGAADPLASEAEVSEKRSRVIAYKDVRDRADRDTTSRISPYLSAGVISARECVRASMVLLDITKVEAGRTTGVGKWVQEIAWRDFYNNVLASYPRVSMGRPFQEKMADVKWEVNEEHLNAWKQGKTGIPIVDAAMRQVNTMGWMHNRMRMIVAMFLSKDLMLDWRLGERYFMEQLIDGDLASNNGGWQWSASTGVDPAPYFRLFNPYSQSVKADPTGDYIRHFVEELKNLRGPEVHNPPVKIADKLGYPRPIVQHQEVRERALRRYKTPGQE</sequence>